<evidence type="ECO:0000256" key="3">
    <source>
        <dbReference type="ARBA" id="ARBA00023204"/>
    </source>
</evidence>
<reference evidence="5" key="1">
    <citation type="submission" date="2018-05" db="EMBL/GenBank/DDBJ databases">
        <authorList>
            <person name="Lanie J.A."/>
            <person name="Ng W.-L."/>
            <person name="Kazmierczak K.M."/>
            <person name="Andrzejewski T.M."/>
            <person name="Davidsen T.M."/>
            <person name="Wayne K.J."/>
            <person name="Tettelin H."/>
            <person name="Glass J.I."/>
            <person name="Rusch D."/>
            <person name="Podicherti R."/>
            <person name="Tsui H.-C.T."/>
            <person name="Winkler M.E."/>
        </authorList>
    </citation>
    <scope>NUCLEOTIDE SEQUENCE</scope>
</reference>
<dbReference type="NCBIfam" id="TIGR00585">
    <property type="entry name" value="mutl"/>
    <property type="match status" value="1"/>
</dbReference>
<comment type="similarity">
    <text evidence="1">Belongs to the DNA mismatch repair MutL/HexB family.</text>
</comment>
<dbReference type="GO" id="GO:0030983">
    <property type="term" value="F:mismatched DNA binding"/>
    <property type="evidence" value="ECO:0007669"/>
    <property type="project" value="InterPro"/>
</dbReference>
<dbReference type="Gene3D" id="3.30.565.10">
    <property type="entry name" value="Histidine kinase-like ATPase, C-terminal domain"/>
    <property type="match status" value="1"/>
</dbReference>
<evidence type="ECO:0000256" key="2">
    <source>
        <dbReference type="ARBA" id="ARBA00022763"/>
    </source>
</evidence>
<dbReference type="SMART" id="SM01340">
    <property type="entry name" value="DNA_mis_repair"/>
    <property type="match status" value="1"/>
</dbReference>
<dbReference type="Pfam" id="PF02518">
    <property type="entry name" value="HATPase_c"/>
    <property type="match status" value="1"/>
</dbReference>
<dbReference type="EMBL" id="UINC01104096">
    <property type="protein sequence ID" value="SVC66995.1"/>
    <property type="molecule type" value="Genomic_DNA"/>
</dbReference>
<dbReference type="FunFam" id="3.30.565.10:FF:000003">
    <property type="entry name" value="DNA mismatch repair endonuclease MutL"/>
    <property type="match status" value="1"/>
</dbReference>
<feature type="domain" description="DNA mismatch repair protein S5" evidence="4">
    <location>
        <begin position="208"/>
        <end position="331"/>
    </location>
</feature>
<dbReference type="CDD" id="cd16926">
    <property type="entry name" value="HATPase_MutL-MLH-PMS-like"/>
    <property type="match status" value="1"/>
</dbReference>
<keyword evidence="2" id="KW-0227">DNA damage</keyword>
<proteinExistence type="inferred from homology"/>
<feature type="non-terminal residue" evidence="5">
    <location>
        <position position="353"/>
    </location>
</feature>
<dbReference type="InterPro" id="IPR002099">
    <property type="entry name" value="MutL/Mlh/PMS"/>
</dbReference>
<dbReference type="CDD" id="cd00782">
    <property type="entry name" value="MutL_Trans"/>
    <property type="match status" value="1"/>
</dbReference>
<organism evidence="5">
    <name type="scientific">marine metagenome</name>
    <dbReference type="NCBI Taxonomy" id="408172"/>
    <lineage>
        <taxon>unclassified sequences</taxon>
        <taxon>metagenomes</taxon>
        <taxon>ecological metagenomes</taxon>
    </lineage>
</organism>
<dbReference type="Gene3D" id="3.30.230.10">
    <property type="match status" value="1"/>
</dbReference>
<dbReference type="InterPro" id="IPR013507">
    <property type="entry name" value="DNA_mismatch_S5_2-like"/>
</dbReference>
<dbReference type="Pfam" id="PF01119">
    <property type="entry name" value="DNA_mis_repair"/>
    <property type="match status" value="1"/>
</dbReference>
<dbReference type="PANTHER" id="PTHR10073:SF12">
    <property type="entry name" value="DNA MISMATCH REPAIR PROTEIN MLH1"/>
    <property type="match status" value="1"/>
</dbReference>
<dbReference type="InterPro" id="IPR014721">
    <property type="entry name" value="Ribsml_uS5_D2-typ_fold_subgr"/>
</dbReference>
<protein>
    <recommendedName>
        <fullName evidence="4">DNA mismatch repair protein S5 domain-containing protein</fullName>
    </recommendedName>
</protein>
<dbReference type="SUPFAM" id="SSF55874">
    <property type="entry name" value="ATPase domain of HSP90 chaperone/DNA topoisomerase II/histidine kinase"/>
    <property type="match status" value="1"/>
</dbReference>
<dbReference type="AlphaFoldDB" id="A0A382P328"/>
<evidence type="ECO:0000256" key="1">
    <source>
        <dbReference type="ARBA" id="ARBA00006082"/>
    </source>
</evidence>
<dbReference type="SUPFAM" id="SSF54211">
    <property type="entry name" value="Ribosomal protein S5 domain 2-like"/>
    <property type="match status" value="1"/>
</dbReference>
<gene>
    <name evidence="5" type="ORF">METZ01_LOCUS319849</name>
</gene>
<dbReference type="InterPro" id="IPR036890">
    <property type="entry name" value="HATPase_C_sf"/>
</dbReference>
<dbReference type="GO" id="GO:0005524">
    <property type="term" value="F:ATP binding"/>
    <property type="evidence" value="ECO:0007669"/>
    <property type="project" value="InterPro"/>
</dbReference>
<dbReference type="GO" id="GO:0006298">
    <property type="term" value="P:mismatch repair"/>
    <property type="evidence" value="ECO:0007669"/>
    <property type="project" value="InterPro"/>
</dbReference>
<dbReference type="GO" id="GO:0140664">
    <property type="term" value="F:ATP-dependent DNA damage sensor activity"/>
    <property type="evidence" value="ECO:0007669"/>
    <property type="project" value="InterPro"/>
</dbReference>
<dbReference type="InterPro" id="IPR003594">
    <property type="entry name" value="HATPase_dom"/>
</dbReference>
<dbReference type="InterPro" id="IPR038973">
    <property type="entry name" value="MutL/Mlh/Pms-like"/>
</dbReference>
<dbReference type="PANTHER" id="PTHR10073">
    <property type="entry name" value="DNA MISMATCH REPAIR PROTEIN MLH, PMS, MUTL"/>
    <property type="match status" value="1"/>
</dbReference>
<evidence type="ECO:0000313" key="5">
    <source>
        <dbReference type="EMBL" id="SVC66995.1"/>
    </source>
</evidence>
<evidence type="ECO:0000259" key="4">
    <source>
        <dbReference type="SMART" id="SM01340"/>
    </source>
</evidence>
<dbReference type="GO" id="GO:0032300">
    <property type="term" value="C:mismatch repair complex"/>
    <property type="evidence" value="ECO:0007669"/>
    <property type="project" value="InterPro"/>
</dbReference>
<sequence>MPIRVLEPEVAGRIAAGEVVERPSSVVKELLENSLDAGATRIDVTTTGGGIGSIVVSDNGVGIPEVDVPLVFQQFATSKINRSEDLNSINTLGFRGEAMYSISAVSEVELITRAVDEKVGVNINILEGNVGVISPAAANVGTKVAVRNLFINFPARKKFLRSQKSETGRIATLVKRYSMIWPEISFSLSQEGTRFFSTTGSGSFRDVIAAVYGVETSNGMILIDSQGIDPEYLGPTLGGIIGSPSQTRANRSHINIFVNGRYIQNRTLSYAFEQAYHGLVGHRRFPIGVLDLRLSGETVDVNVHPAKTEVRFLNESEVFGVVQSTVRDSLLSSSNVQGVSSRPVDNSAILDQA</sequence>
<dbReference type="GO" id="GO:0016887">
    <property type="term" value="F:ATP hydrolysis activity"/>
    <property type="evidence" value="ECO:0007669"/>
    <property type="project" value="InterPro"/>
</dbReference>
<accession>A0A382P328</accession>
<dbReference type="InterPro" id="IPR020568">
    <property type="entry name" value="Ribosomal_Su5_D2-typ_SF"/>
</dbReference>
<name>A0A382P328_9ZZZZ</name>
<keyword evidence="3" id="KW-0234">DNA repair</keyword>